<dbReference type="RefSeq" id="WP_085769962.1">
    <property type="nucleotide sequence ID" value="NZ_AP027149.1"/>
</dbReference>
<sequence>MAAAKRICLNMIVKNEIRSLDRSLRAVAPFISCWVIGDTGSTDGTQDFIRSFFAARGIPGELHCFPFVDFEQARNQALDHAYASPLEFDYLLFDDADMEVVVEDMDFRAKLDSPGYMLQTRGGVSYWVTRLARRDSGARYHGVTHEYLDVPGGTGRLDGVWMLDHATGSNRVEKFERDIRLLRKGLEAEPDNARYQFYLAESFLNSDRPAEAAETYAKRIAMGGWAEEVWYSRLQRARCFWRMGEEAGFLREAVAAFDQRPRRAEPLYDLARFYRQRGMNEASMLFAEAGLRVKRPAQDVLFIEDFVYRFGLAEEYSIAANYAQDPQRKERGFSACDWLALNRQAPESSRSLARRNLQFYAEPAVASMPSFSWRRLQAPPRQQERGARVCVARHGEKVVGLWTDGESDFLLEFDEALEVIGCKEIRGALDPAMNKQSVREAHLAFFAWGGALWRVAFSPAATLARIVEGETCGFADLRGLSNSGRDARQCEWAPVAQGELLRFVVSYDPIIVADSTGREIASIGAPLASDGFRAASQFTPLNGGWLGLVCEAIEAGPNEESTHYHRFVWLNAMFVLQGVSRPFYLESRGRERVTGLCAHPDGKRLVLSFVANDGELRLATVLAQEAASQLLPAATYAAESFRHEDRRSALADR</sequence>
<evidence type="ECO:0008006" key="3">
    <source>
        <dbReference type="Google" id="ProtNLM"/>
    </source>
</evidence>
<reference evidence="1 2" key="1">
    <citation type="submission" date="2017-02" db="EMBL/GenBank/DDBJ databases">
        <authorList>
            <person name="Peterson S.W."/>
        </authorList>
    </citation>
    <scope>NUCLEOTIDE SEQUENCE [LARGE SCALE GENOMIC DNA]</scope>
    <source>
        <strain evidence="1 2">S285</strain>
    </source>
</reference>
<gene>
    <name evidence="1" type="ORF">B1812_01170</name>
</gene>
<dbReference type="AlphaFoldDB" id="A0A1W6MQP0"/>
<dbReference type="Proteomes" id="UP000193978">
    <property type="component" value="Chromosome"/>
</dbReference>
<dbReference type="KEGG" id="mbry:B1812_01170"/>
<dbReference type="SUPFAM" id="SSF48452">
    <property type="entry name" value="TPR-like"/>
    <property type="match status" value="1"/>
</dbReference>
<evidence type="ECO:0000313" key="2">
    <source>
        <dbReference type="Proteomes" id="UP000193978"/>
    </source>
</evidence>
<name>A0A1W6MQP0_9HYPH</name>
<proteinExistence type="predicted"/>
<dbReference type="STRING" id="655015.B1812_01170"/>
<dbReference type="SUPFAM" id="SSF53448">
    <property type="entry name" value="Nucleotide-diphospho-sugar transferases"/>
    <property type="match status" value="1"/>
</dbReference>
<organism evidence="1 2">
    <name type="scientific">Methylocystis bryophila</name>
    <dbReference type="NCBI Taxonomy" id="655015"/>
    <lineage>
        <taxon>Bacteria</taxon>
        <taxon>Pseudomonadati</taxon>
        <taxon>Pseudomonadota</taxon>
        <taxon>Alphaproteobacteria</taxon>
        <taxon>Hyphomicrobiales</taxon>
        <taxon>Methylocystaceae</taxon>
        <taxon>Methylocystis</taxon>
    </lineage>
</organism>
<dbReference type="Gene3D" id="1.25.40.10">
    <property type="entry name" value="Tetratricopeptide repeat domain"/>
    <property type="match status" value="1"/>
</dbReference>
<dbReference type="Gene3D" id="3.90.550.10">
    <property type="entry name" value="Spore Coat Polysaccharide Biosynthesis Protein SpsA, Chain A"/>
    <property type="match status" value="1"/>
</dbReference>
<dbReference type="InterPro" id="IPR011990">
    <property type="entry name" value="TPR-like_helical_dom_sf"/>
</dbReference>
<accession>A0A1W6MQP0</accession>
<dbReference type="OrthoDB" id="5354021at2"/>
<keyword evidence="2" id="KW-1185">Reference proteome</keyword>
<dbReference type="InterPro" id="IPR029044">
    <property type="entry name" value="Nucleotide-diphossugar_trans"/>
</dbReference>
<dbReference type="EMBL" id="CP019948">
    <property type="protein sequence ID" value="ARN79911.1"/>
    <property type="molecule type" value="Genomic_DNA"/>
</dbReference>
<protein>
    <recommendedName>
        <fullName evidence="3">Glycosyltransferase 2-like domain-containing protein</fullName>
    </recommendedName>
</protein>
<evidence type="ECO:0000313" key="1">
    <source>
        <dbReference type="EMBL" id="ARN79911.1"/>
    </source>
</evidence>